<evidence type="ECO:0000313" key="3">
    <source>
        <dbReference type="Proteomes" id="UP000600449"/>
    </source>
</evidence>
<organism evidence="2 3">
    <name type="scientific">Salinarimonas ramus</name>
    <dbReference type="NCBI Taxonomy" id="690164"/>
    <lineage>
        <taxon>Bacteria</taxon>
        <taxon>Pseudomonadati</taxon>
        <taxon>Pseudomonadota</taxon>
        <taxon>Alphaproteobacteria</taxon>
        <taxon>Hyphomicrobiales</taxon>
        <taxon>Salinarimonadaceae</taxon>
        <taxon>Salinarimonas</taxon>
    </lineage>
</organism>
<feature type="domain" description="Antitoxin Xre/MbcA/ParS-like toxin-binding" evidence="1">
    <location>
        <begin position="100"/>
        <end position="151"/>
    </location>
</feature>
<keyword evidence="3" id="KW-1185">Reference proteome</keyword>
<name>A0A917QD91_9HYPH</name>
<evidence type="ECO:0000259" key="1">
    <source>
        <dbReference type="Pfam" id="PF09722"/>
    </source>
</evidence>
<dbReference type="AlphaFoldDB" id="A0A917QD91"/>
<evidence type="ECO:0000313" key="2">
    <source>
        <dbReference type="EMBL" id="GGK45136.1"/>
    </source>
</evidence>
<gene>
    <name evidence="2" type="ORF">GCM10011322_35380</name>
</gene>
<sequence length="174" mass="19279">MSAPSLEPDRATAGPQRVNPALFDRAERRRLSGPGLRTFLSICDVWRLTEAERLRILGAPGRSTYHDWAKAAREHRDLALSLDTLTRISAILGIYRALLILEGDDASSVRWLRSQHGAPVFAGRPPLELVTDGSLDALLTVRRFLDAARGGLYMPPNVVDEGFTPYEDDDIELS</sequence>
<dbReference type="EMBL" id="BMMF01000011">
    <property type="protein sequence ID" value="GGK45136.1"/>
    <property type="molecule type" value="Genomic_DNA"/>
</dbReference>
<comment type="caution">
    <text evidence="2">The sequence shown here is derived from an EMBL/GenBank/DDBJ whole genome shotgun (WGS) entry which is preliminary data.</text>
</comment>
<dbReference type="RefSeq" id="WP_188914586.1">
    <property type="nucleotide sequence ID" value="NZ_BMMF01000011.1"/>
</dbReference>
<proteinExistence type="predicted"/>
<dbReference type="Pfam" id="PF09722">
    <property type="entry name" value="Xre_MbcA_ParS_C"/>
    <property type="match status" value="1"/>
</dbReference>
<accession>A0A917QD91</accession>
<protein>
    <recommendedName>
        <fullName evidence="1">Antitoxin Xre/MbcA/ParS-like toxin-binding domain-containing protein</fullName>
    </recommendedName>
</protein>
<reference evidence="2 3" key="1">
    <citation type="journal article" date="2014" name="Int. J. Syst. Evol. Microbiol.">
        <title>Complete genome sequence of Corynebacterium casei LMG S-19264T (=DSM 44701T), isolated from a smear-ripened cheese.</title>
        <authorList>
            <consortium name="US DOE Joint Genome Institute (JGI-PGF)"/>
            <person name="Walter F."/>
            <person name="Albersmeier A."/>
            <person name="Kalinowski J."/>
            <person name="Ruckert C."/>
        </authorList>
    </citation>
    <scope>NUCLEOTIDE SEQUENCE [LARGE SCALE GENOMIC DNA]</scope>
    <source>
        <strain evidence="2 3">CGMCC 1.9161</strain>
    </source>
</reference>
<dbReference type="InterPro" id="IPR024467">
    <property type="entry name" value="Xre/MbcA/ParS-like_toxin-bd"/>
</dbReference>
<dbReference type="Proteomes" id="UP000600449">
    <property type="component" value="Unassembled WGS sequence"/>
</dbReference>